<keyword evidence="1" id="KW-0472">Membrane</keyword>
<organism evidence="2 3">
    <name type="scientific">Luteolibacter soli</name>
    <dbReference type="NCBI Taxonomy" id="3135280"/>
    <lineage>
        <taxon>Bacteria</taxon>
        <taxon>Pseudomonadati</taxon>
        <taxon>Verrucomicrobiota</taxon>
        <taxon>Verrucomicrobiia</taxon>
        <taxon>Verrucomicrobiales</taxon>
        <taxon>Verrucomicrobiaceae</taxon>
        <taxon>Luteolibacter</taxon>
    </lineage>
</organism>
<protein>
    <submittedName>
        <fullName evidence="2">Uncharacterized protein</fullName>
    </submittedName>
</protein>
<accession>A0ABU9B408</accession>
<keyword evidence="3" id="KW-1185">Reference proteome</keyword>
<name>A0ABU9B408_9BACT</name>
<evidence type="ECO:0000313" key="2">
    <source>
        <dbReference type="EMBL" id="MEK7953944.1"/>
    </source>
</evidence>
<proteinExistence type="predicted"/>
<feature type="transmembrane region" description="Helical" evidence="1">
    <location>
        <begin position="46"/>
        <end position="66"/>
    </location>
</feature>
<keyword evidence="1" id="KW-0812">Transmembrane</keyword>
<dbReference type="EMBL" id="JBBUKT010000014">
    <property type="protein sequence ID" value="MEK7953944.1"/>
    <property type="molecule type" value="Genomic_DNA"/>
</dbReference>
<dbReference type="RefSeq" id="WP_341407712.1">
    <property type="nucleotide sequence ID" value="NZ_JBBUKT010000014.1"/>
</dbReference>
<sequence>MNGYLPHPVVKAVVFWVLTVCIVAATFAGILLAWGTIGEELARRCFWTAFILAFGAMIFLLTNYVFGNLERDLFGSRDQNRDPDPAFAERLRKAKEFRAGEADTKTF</sequence>
<gene>
    <name evidence="2" type="ORF">WKV53_25735</name>
</gene>
<feature type="transmembrane region" description="Helical" evidence="1">
    <location>
        <begin position="12"/>
        <end position="34"/>
    </location>
</feature>
<evidence type="ECO:0000313" key="3">
    <source>
        <dbReference type="Proteomes" id="UP001371305"/>
    </source>
</evidence>
<reference evidence="2 3" key="1">
    <citation type="submission" date="2024-04" db="EMBL/GenBank/DDBJ databases">
        <title>Luteolibacter sp. isolated from soil.</title>
        <authorList>
            <person name="An J."/>
        </authorList>
    </citation>
    <scope>NUCLEOTIDE SEQUENCE [LARGE SCALE GENOMIC DNA]</scope>
    <source>
        <strain evidence="2 3">Y139</strain>
    </source>
</reference>
<comment type="caution">
    <text evidence="2">The sequence shown here is derived from an EMBL/GenBank/DDBJ whole genome shotgun (WGS) entry which is preliminary data.</text>
</comment>
<keyword evidence="1" id="KW-1133">Transmembrane helix</keyword>
<dbReference type="Proteomes" id="UP001371305">
    <property type="component" value="Unassembled WGS sequence"/>
</dbReference>
<evidence type="ECO:0000256" key="1">
    <source>
        <dbReference type="SAM" id="Phobius"/>
    </source>
</evidence>